<evidence type="ECO:0000313" key="1">
    <source>
        <dbReference type="EMBL" id="CAK0911414.1"/>
    </source>
</evidence>
<organism evidence="1 2">
    <name type="scientific">Prorocentrum cordatum</name>
    <dbReference type="NCBI Taxonomy" id="2364126"/>
    <lineage>
        <taxon>Eukaryota</taxon>
        <taxon>Sar</taxon>
        <taxon>Alveolata</taxon>
        <taxon>Dinophyceae</taxon>
        <taxon>Prorocentrales</taxon>
        <taxon>Prorocentraceae</taxon>
        <taxon>Prorocentrum</taxon>
    </lineage>
</organism>
<accession>A0ABN9YEZ8</accession>
<reference evidence="1" key="1">
    <citation type="submission" date="2023-10" db="EMBL/GenBank/DDBJ databases">
        <authorList>
            <person name="Chen Y."/>
            <person name="Shah S."/>
            <person name="Dougan E. K."/>
            <person name="Thang M."/>
            <person name="Chan C."/>
        </authorList>
    </citation>
    <scope>NUCLEOTIDE SEQUENCE [LARGE SCALE GENOMIC DNA]</scope>
</reference>
<feature type="non-terminal residue" evidence="1">
    <location>
        <position position="1"/>
    </location>
</feature>
<protein>
    <submittedName>
        <fullName evidence="1">Uncharacterized protein</fullName>
    </submittedName>
</protein>
<proteinExistence type="predicted"/>
<gene>
    <name evidence="1" type="ORF">PCOR1329_LOCUS85288</name>
</gene>
<keyword evidence="2" id="KW-1185">Reference proteome</keyword>
<name>A0ABN9YEZ8_9DINO</name>
<dbReference type="EMBL" id="CAUYUJ010022570">
    <property type="protein sequence ID" value="CAK0911414.1"/>
    <property type="molecule type" value="Genomic_DNA"/>
</dbReference>
<dbReference type="Proteomes" id="UP001189429">
    <property type="component" value="Unassembled WGS sequence"/>
</dbReference>
<comment type="caution">
    <text evidence="1">The sequence shown here is derived from an EMBL/GenBank/DDBJ whole genome shotgun (WGS) entry which is preliminary data.</text>
</comment>
<evidence type="ECO:0000313" key="2">
    <source>
        <dbReference type="Proteomes" id="UP001189429"/>
    </source>
</evidence>
<sequence length="182" mass="19489">GSAAATFAEARLRGLRLQLEAAGEGIHQLAFADEEGLYGLVAAEMVSMTPEQACRLQCAVLRLGGQRASHIAQVYDYADGAAAVEDNEALLLAALSWFRSLGDVPALLVGDLNLVLHGTSAEPSERWLVVSAGPRWDLGLATYAALKVELAIEAPQHAAMRWRPLVRLRGLLWIDGPTPARP</sequence>